<dbReference type="EMBL" id="CATOUU010000414">
    <property type="protein sequence ID" value="CAI9928700.1"/>
    <property type="molecule type" value="Genomic_DNA"/>
</dbReference>
<proteinExistence type="predicted"/>
<accession>A0AA86P0P1</accession>
<reference evidence="2" key="1">
    <citation type="submission" date="2023-06" db="EMBL/GenBank/DDBJ databases">
        <authorList>
            <person name="Kurt Z."/>
        </authorList>
    </citation>
    <scope>NUCLEOTIDE SEQUENCE</scope>
</reference>
<evidence type="ECO:0000256" key="1">
    <source>
        <dbReference type="SAM" id="MobiDB-lite"/>
    </source>
</evidence>
<evidence type="ECO:0000313" key="2">
    <source>
        <dbReference type="EMBL" id="CAI9928700.1"/>
    </source>
</evidence>
<feature type="region of interest" description="Disordered" evidence="1">
    <location>
        <begin position="139"/>
        <end position="162"/>
    </location>
</feature>
<dbReference type="AlphaFoldDB" id="A0AA86P0P1"/>
<organism evidence="2">
    <name type="scientific">Hexamita inflata</name>
    <dbReference type="NCBI Taxonomy" id="28002"/>
    <lineage>
        <taxon>Eukaryota</taxon>
        <taxon>Metamonada</taxon>
        <taxon>Diplomonadida</taxon>
        <taxon>Hexamitidae</taxon>
        <taxon>Hexamitinae</taxon>
        <taxon>Hexamita</taxon>
    </lineage>
</organism>
<gene>
    <name evidence="2" type="ORF">HINF_LOCUS16345</name>
    <name evidence="3" type="ORF">HINF_LOCUS74257</name>
</gene>
<comment type="caution">
    <text evidence="2">The sequence shown here is derived from an EMBL/GenBank/DDBJ whole genome shotgun (WGS) entry which is preliminary data.</text>
</comment>
<dbReference type="EMBL" id="CAXDID020000627">
    <property type="protein sequence ID" value="CAL6107094.1"/>
    <property type="molecule type" value="Genomic_DNA"/>
</dbReference>
<name>A0AA86P0P1_9EUKA</name>
<sequence length="428" mass="49886">MRQALPLLQHPLVYVPFRAKTSLDRSSTSGTNPLLLRAHPSLLRAQKEKQAKAAAKAAKLAQENLRKSVTAPLPQINPKHFKIQTPVQDKSNQFYFNSPRSIISPTNNIQSPKASNKFNNSQIASTQQLITIKQFNYHQNNSPKQSLNNSTNSQPVQNLMSPRTRSQNYIKLKFTELNNENDENDSQNEEEEVKIVENFIPYRSIEQQIECVQLDDFKMVKLAKDTQYQAFRVNDLTRALLEKYEYKKVDYCVLFNMIKRPVLLSQELHDVSRYLVTEALQNIEKLKQDRELQIQLDWQLGQLYDKAVEFEYFCIEWFQKFNNMDNLSLFRLFVLKNRRDIEILVHQLPESLRDYVGRHLINSQNAVEKFCERCAELTQDNPLFEPVNNQIILENNLQDALPGIARKEDAVEMVKGVEAQRMLVLKML</sequence>
<dbReference type="Proteomes" id="UP001642409">
    <property type="component" value="Unassembled WGS sequence"/>
</dbReference>
<evidence type="ECO:0000313" key="3">
    <source>
        <dbReference type="EMBL" id="CAL6107094.1"/>
    </source>
</evidence>
<reference evidence="3 4" key="2">
    <citation type="submission" date="2024-07" db="EMBL/GenBank/DDBJ databases">
        <authorList>
            <person name="Akdeniz Z."/>
        </authorList>
    </citation>
    <scope>NUCLEOTIDE SEQUENCE [LARGE SCALE GENOMIC DNA]</scope>
</reference>
<protein>
    <submittedName>
        <fullName evidence="3">Hypothetical_protein</fullName>
    </submittedName>
</protein>
<keyword evidence="4" id="KW-1185">Reference proteome</keyword>
<evidence type="ECO:0000313" key="4">
    <source>
        <dbReference type="Proteomes" id="UP001642409"/>
    </source>
</evidence>